<keyword evidence="2" id="KW-1185">Reference proteome</keyword>
<sequence length="207" mass="22668">MEKMMKKLALWHTKTFRPIMTHDELEPIMAVLGFVALPLPPPSAATPQGGAAPAAAAPWREYSFHVVVPLPGERRHPQPPPARPRLPSPRIDGLHLLTYRAFIDAVGYFIGADKVADHFHVRSMPLHRVHDRVFDKVFRHMSDDRRGGDDEGLLVYREGTLDQTTLLLCGGSNTASAGGSGNNSPAPNLTCMVSLSDIIPPMKDIAV</sequence>
<gene>
    <name evidence="1" type="ORF">Taro_009019</name>
</gene>
<name>A0A843U4L5_COLES</name>
<dbReference type="Proteomes" id="UP000652761">
    <property type="component" value="Unassembled WGS sequence"/>
</dbReference>
<proteinExistence type="predicted"/>
<dbReference type="EMBL" id="NMUH01000308">
    <property type="protein sequence ID" value="MQL76614.1"/>
    <property type="molecule type" value="Genomic_DNA"/>
</dbReference>
<evidence type="ECO:0000313" key="1">
    <source>
        <dbReference type="EMBL" id="MQL76614.1"/>
    </source>
</evidence>
<organism evidence="1 2">
    <name type="scientific">Colocasia esculenta</name>
    <name type="common">Wild taro</name>
    <name type="synonym">Arum esculentum</name>
    <dbReference type="NCBI Taxonomy" id="4460"/>
    <lineage>
        <taxon>Eukaryota</taxon>
        <taxon>Viridiplantae</taxon>
        <taxon>Streptophyta</taxon>
        <taxon>Embryophyta</taxon>
        <taxon>Tracheophyta</taxon>
        <taxon>Spermatophyta</taxon>
        <taxon>Magnoliopsida</taxon>
        <taxon>Liliopsida</taxon>
        <taxon>Araceae</taxon>
        <taxon>Aroideae</taxon>
        <taxon>Colocasieae</taxon>
        <taxon>Colocasia</taxon>
    </lineage>
</organism>
<comment type="caution">
    <text evidence="1">The sequence shown here is derived from an EMBL/GenBank/DDBJ whole genome shotgun (WGS) entry which is preliminary data.</text>
</comment>
<dbReference type="AlphaFoldDB" id="A0A843U4L5"/>
<accession>A0A843U4L5</accession>
<protein>
    <submittedName>
        <fullName evidence="1">Uncharacterized protein</fullName>
    </submittedName>
</protein>
<dbReference type="OrthoDB" id="767245at2759"/>
<reference evidence="1" key="1">
    <citation type="submission" date="2017-07" db="EMBL/GenBank/DDBJ databases">
        <title>Taro Niue Genome Assembly and Annotation.</title>
        <authorList>
            <person name="Atibalentja N."/>
            <person name="Keating K."/>
            <person name="Fields C.J."/>
        </authorList>
    </citation>
    <scope>NUCLEOTIDE SEQUENCE</scope>
    <source>
        <strain evidence="1">Niue_2</strain>
        <tissue evidence="1">Leaf</tissue>
    </source>
</reference>
<evidence type="ECO:0000313" key="2">
    <source>
        <dbReference type="Proteomes" id="UP000652761"/>
    </source>
</evidence>